<evidence type="ECO:0000256" key="2">
    <source>
        <dbReference type="RuleBase" id="RU362097"/>
    </source>
</evidence>
<dbReference type="PANTHER" id="PTHR30203:SF32">
    <property type="entry name" value="CATION EFFLUX SYSTEM PROTEIN CUSC"/>
    <property type="match status" value="1"/>
</dbReference>
<keyword evidence="2" id="KW-0812">Transmembrane</keyword>
<evidence type="ECO:0000313" key="4">
    <source>
        <dbReference type="Proteomes" id="UP000236286"/>
    </source>
</evidence>
<dbReference type="GO" id="GO:0015562">
    <property type="term" value="F:efflux transmembrane transporter activity"/>
    <property type="evidence" value="ECO:0007669"/>
    <property type="project" value="InterPro"/>
</dbReference>
<dbReference type="Gene3D" id="2.20.200.10">
    <property type="entry name" value="Outer membrane efflux proteins (OEP)"/>
    <property type="match status" value="1"/>
</dbReference>
<keyword evidence="2" id="KW-0564">Palmitate</keyword>
<dbReference type="InterPro" id="IPR003423">
    <property type="entry name" value="OMP_efflux"/>
</dbReference>
<dbReference type="PROSITE" id="PS51257">
    <property type="entry name" value="PROKAR_LIPOPROTEIN"/>
    <property type="match status" value="1"/>
</dbReference>
<dbReference type="OrthoDB" id="9783100at2"/>
<dbReference type="NCBIfam" id="TIGR01845">
    <property type="entry name" value="outer_NodT"/>
    <property type="match status" value="1"/>
</dbReference>
<name>A0A2J7THI2_METSI</name>
<dbReference type="Proteomes" id="UP000236286">
    <property type="component" value="Unassembled WGS sequence"/>
</dbReference>
<keyword evidence="2" id="KW-0449">Lipoprotein</keyword>
<protein>
    <recommendedName>
        <fullName evidence="5">Multidrug transporter</fullName>
    </recommendedName>
</protein>
<sequence length="482" mass="51468">MRPLPLTIITLAISMGGCSLVPDYQRPALPVAANWPGGSVAAGVKPADMIPAADVGWRDFFIDPVMRELIALSLANNRDLRVAVLNVAQAQAQYRSDRASLFPTIDATSGLQWSRTPGDVYGSTSATTMREYSVGLGAVNWELDLFGRIRSQAQQAQETYLSDAATRLSTQISLIAQVASAYLTWLADRDALAVSQNTVKAQGDSLRLTKLKASQGSDNALNVAQAETTLHTAEASVAQYTRQVAQDMDQLVLLVGAPLPDLLVKRMNAAGGLSSQSRFPQLPAGLPANLLERRPDIVAAEHTLLGANANIGAARAAFFPSITLTANNGTASSSVGRLFSKAHGAWLFEPNISVPIFDAGQNLANLDIAKIEERTEVANYEKAIQSAFRDVADALAARGAYVKQVAAEQALVDANALYYHLSDMRFRAGADTYLNVLIAQNALFSAQLTLISLKLAAMQNSVTLYKALGGGWREHSSQAAVN</sequence>
<dbReference type="Gene3D" id="1.20.1600.10">
    <property type="entry name" value="Outer membrane efflux proteins (OEP)"/>
    <property type="match status" value="1"/>
</dbReference>
<dbReference type="AlphaFoldDB" id="A0A2J7THI2"/>
<dbReference type="InterPro" id="IPR010131">
    <property type="entry name" value="MdtP/NodT-like"/>
</dbReference>
<keyword evidence="2" id="KW-1134">Transmembrane beta strand</keyword>
<evidence type="ECO:0008006" key="5">
    <source>
        <dbReference type="Google" id="ProtNLM"/>
    </source>
</evidence>
<dbReference type="Pfam" id="PF02321">
    <property type="entry name" value="OEP"/>
    <property type="match status" value="2"/>
</dbReference>
<organism evidence="3 4">
    <name type="scientific">Methylocella silvestris</name>
    <dbReference type="NCBI Taxonomy" id="199596"/>
    <lineage>
        <taxon>Bacteria</taxon>
        <taxon>Pseudomonadati</taxon>
        <taxon>Pseudomonadota</taxon>
        <taxon>Alphaproteobacteria</taxon>
        <taxon>Hyphomicrobiales</taxon>
        <taxon>Beijerinckiaceae</taxon>
        <taxon>Methylocella</taxon>
    </lineage>
</organism>
<evidence type="ECO:0000256" key="1">
    <source>
        <dbReference type="ARBA" id="ARBA00007613"/>
    </source>
</evidence>
<comment type="caution">
    <text evidence="3">The sequence shown here is derived from an EMBL/GenBank/DDBJ whole genome shotgun (WGS) entry which is preliminary data.</text>
</comment>
<proteinExistence type="inferred from homology"/>
<keyword evidence="2" id="KW-0472">Membrane</keyword>
<accession>A0A2J7THI2</accession>
<dbReference type="GO" id="GO:0005886">
    <property type="term" value="C:plasma membrane"/>
    <property type="evidence" value="ECO:0007669"/>
    <property type="project" value="UniProtKB-SubCell"/>
</dbReference>
<comment type="subcellular location">
    <subcellularLocation>
        <location evidence="2">Cell membrane</location>
        <topology evidence="2">Lipid-anchor</topology>
    </subcellularLocation>
</comment>
<comment type="similarity">
    <text evidence="1 2">Belongs to the outer membrane factor (OMF) (TC 1.B.17) family.</text>
</comment>
<dbReference type="SUPFAM" id="SSF56954">
    <property type="entry name" value="Outer membrane efflux proteins (OEP)"/>
    <property type="match status" value="1"/>
</dbReference>
<dbReference type="PANTHER" id="PTHR30203">
    <property type="entry name" value="OUTER MEMBRANE CATION EFFLUX PROTEIN"/>
    <property type="match status" value="1"/>
</dbReference>
<dbReference type="EMBL" id="PDZR01000008">
    <property type="protein sequence ID" value="PNG26230.1"/>
    <property type="molecule type" value="Genomic_DNA"/>
</dbReference>
<reference evidence="3 4" key="1">
    <citation type="submission" date="2017-10" db="EMBL/GenBank/DDBJ databases">
        <title>Genome announcement of Methylocella silvestris TVC from permafrost.</title>
        <authorList>
            <person name="Wang J."/>
            <person name="Geng K."/>
            <person name="Ul-Haque F."/>
            <person name="Crombie A.T."/>
            <person name="Street L.E."/>
            <person name="Wookey P.A."/>
            <person name="Murrell J.C."/>
            <person name="Pratscher J."/>
        </authorList>
    </citation>
    <scope>NUCLEOTIDE SEQUENCE [LARGE SCALE GENOMIC DNA]</scope>
    <source>
        <strain evidence="3 4">TVC</strain>
    </source>
</reference>
<evidence type="ECO:0000313" key="3">
    <source>
        <dbReference type="EMBL" id="PNG26230.1"/>
    </source>
</evidence>
<gene>
    <name evidence="3" type="ORF">CR492_08880</name>
</gene>